<sequence>MDFTAEEIANLKNHVIEEAQMLKDIGLKNKTIGPAVAGAYDRTTGKIYTAINNVDGKIPRELNPIIKERIDNMPDDIYDSYSLYTHGSGSHAEVYAANKALLDNPSATIDDILIYVIRPGGSSKPVIDIPFQTCPHCNYILRDFRIESDLPK</sequence>
<proteinExistence type="predicted"/>
<dbReference type="Pfam" id="PF14431">
    <property type="entry name" value="YwqJ-deaminase"/>
    <property type="match status" value="1"/>
</dbReference>
<gene>
    <name evidence="1" type="ORF">GK047_28070</name>
</gene>
<accession>A0A6G4A626</accession>
<name>A0A6G4A626_9BACL</name>
<reference evidence="1" key="1">
    <citation type="submission" date="2020-02" db="EMBL/GenBank/DDBJ databases">
        <authorList>
            <person name="Shen X.-R."/>
            <person name="Zhang Y.-X."/>
        </authorList>
    </citation>
    <scope>NUCLEOTIDE SEQUENCE</scope>
    <source>
        <strain evidence="1">SYP-B3998</strain>
    </source>
</reference>
<organism evidence="1">
    <name type="scientific">Paenibacillus sp. SYP-B3998</name>
    <dbReference type="NCBI Taxonomy" id="2678564"/>
    <lineage>
        <taxon>Bacteria</taxon>
        <taxon>Bacillati</taxon>
        <taxon>Bacillota</taxon>
        <taxon>Bacilli</taxon>
        <taxon>Bacillales</taxon>
        <taxon>Paenibacillaceae</taxon>
        <taxon>Paenibacillus</taxon>
    </lineage>
</organism>
<dbReference type="InterPro" id="IPR025968">
    <property type="entry name" value="YwqJ_deaminase"/>
</dbReference>
<dbReference type="RefSeq" id="WP_163953935.1">
    <property type="nucleotide sequence ID" value="NZ_JAAIKC010000024.1"/>
</dbReference>
<dbReference type="EMBL" id="JAAIKC010000024">
    <property type="protein sequence ID" value="NEW09780.1"/>
    <property type="molecule type" value="Genomic_DNA"/>
</dbReference>
<comment type="caution">
    <text evidence="1">The sequence shown here is derived from an EMBL/GenBank/DDBJ whole genome shotgun (WGS) entry which is preliminary data.</text>
</comment>
<dbReference type="AlphaFoldDB" id="A0A6G4A626"/>
<evidence type="ECO:0008006" key="2">
    <source>
        <dbReference type="Google" id="ProtNLM"/>
    </source>
</evidence>
<evidence type="ECO:0000313" key="1">
    <source>
        <dbReference type="EMBL" id="NEW09780.1"/>
    </source>
</evidence>
<protein>
    <recommendedName>
        <fullName evidence="2">YwqJ-like deaminase</fullName>
    </recommendedName>
</protein>